<reference evidence="3" key="2">
    <citation type="submission" date="2021-03" db="UniProtKB">
        <authorList>
            <consortium name="EnsemblPlants"/>
        </authorList>
    </citation>
    <scope>IDENTIFICATION</scope>
</reference>
<feature type="transmembrane region" description="Helical" evidence="2">
    <location>
        <begin position="57"/>
        <end position="74"/>
    </location>
</feature>
<dbReference type="EnsemblPlants" id="novel_model_3214_5bd9a17a.1.5bd9b137">
    <property type="protein sequence ID" value="cds.novel_model_3214_5bd9a17a.1.5bd9b137"/>
    <property type="gene ID" value="novel_gene_1715_5bd9a17a"/>
</dbReference>
<feature type="region of interest" description="Disordered" evidence="1">
    <location>
        <begin position="18"/>
        <end position="43"/>
    </location>
</feature>
<dbReference type="AlphaFoldDB" id="A0A803QZC4"/>
<dbReference type="Gramene" id="novel_model_3214_5bd9a17a.1.5bd9b137">
    <property type="protein sequence ID" value="cds.novel_model_3214_5bd9a17a.1.5bd9b137"/>
    <property type="gene ID" value="novel_gene_1715_5bd9a17a"/>
</dbReference>
<dbReference type="Proteomes" id="UP000596661">
    <property type="component" value="Chromosome 3"/>
</dbReference>
<protein>
    <submittedName>
        <fullName evidence="3">Uncharacterized protein</fullName>
    </submittedName>
</protein>
<accession>A0A803QZC4</accession>
<accession>A0A803QZC3</accession>
<reference evidence="3 4" key="1">
    <citation type="submission" date="2018-11" db="EMBL/GenBank/DDBJ databases">
        <authorList>
            <person name="Grassa J C."/>
        </authorList>
    </citation>
    <scope>NUCLEOTIDE SEQUENCE [LARGE SCALE GENOMIC DNA]</scope>
</reference>
<dbReference type="EMBL" id="UZAU01000267">
    <property type="status" value="NOT_ANNOTATED_CDS"/>
    <property type="molecule type" value="Genomic_DNA"/>
</dbReference>
<keyword evidence="2" id="KW-0812">Transmembrane</keyword>
<evidence type="ECO:0000256" key="2">
    <source>
        <dbReference type="SAM" id="Phobius"/>
    </source>
</evidence>
<evidence type="ECO:0000313" key="4">
    <source>
        <dbReference type="Proteomes" id="UP000596661"/>
    </source>
</evidence>
<keyword evidence="2" id="KW-0472">Membrane</keyword>
<proteinExistence type="predicted"/>
<keyword evidence="2" id="KW-1133">Transmembrane helix</keyword>
<name>A0A803QZC4_CANSA</name>
<sequence>MTSKIAELSSMSKINEHSSMLKFDEDPDLTNMDEGYNESFDDSSPSILVPENKSSQTFRFVLICIVVIFAFLWLKS</sequence>
<evidence type="ECO:0000256" key="1">
    <source>
        <dbReference type="SAM" id="MobiDB-lite"/>
    </source>
</evidence>
<evidence type="ECO:0000313" key="3">
    <source>
        <dbReference type="EnsemblPlants" id="cds.novel_model_3214_5bd9a17a.1.5bd9b137"/>
    </source>
</evidence>
<organism evidence="3 4">
    <name type="scientific">Cannabis sativa</name>
    <name type="common">Hemp</name>
    <name type="synonym">Marijuana</name>
    <dbReference type="NCBI Taxonomy" id="3483"/>
    <lineage>
        <taxon>Eukaryota</taxon>
        <taxon>Viridiplantae</taxon>
        <taxon>Streptophyta</taxon>
        <taxon>Embryophyta</taxon>
        <taxon>Tracheophyta</taxon>
        <taxon>Spermatophyta</taxon>
        <taxon>Magnoliopsida</taxon>
        <taxon>eudicotyledons</taxon>
        <taxon>Gunneridae</taxon>
        <taxon>Pentapetalae</taxon>
        <taxon>rosids</taxon>
        <taxon>fabids</taxon>
        <taxon>Rosales</taxon>
        <taxon>Cannabaceae</taxon>
        <taxon>Cannabis</taxon>
    </lineage>
</organism>
<keyword evidence="4" id="KW-1185">Reference proteome</keyword>
<dbReference type="Gramene" id="novel_model_3213_5bd9a17a">
    <property type="protein sequence ID" value="cds.novel_model_3213_5bd9a17a"/>
    <property type="gene ID" value="novel_gene_1715_5bd9a17a"/>
</dbReference>
<dbReference type="EnsemblPlants" id="novel_model_3213_5bd9a17a">
    <property type="protein sequence ID" value="cds.novel_model_3213_5bd9a17a"/>
    <property type="gene ID" value="novel_gene_1715_5bd9a17a"/>
</dbReference>